<gene>
    <name evidence="9" type="ORF">Dxin01_02199</name>
</gene>
<dbReference type="Gene3D" id="1.10.760.10">
    <property type="entry name" value="Cytochrome c-like domain"/>
    <property type="match status" value="1"/>
</dbReference>
<evidence type="ECO:0000256" key="6">
    <source>
        <dbReference type="PROSITE-ProRule" id="PRU00433"/>
    </source>
</evidence>
<proteinExistence type="predicted"/>
<organism evidence="9 10">
    <name type="scientific">Deinococcus xinjiangensis</name>
    <dbReference type="NCBI Taxonomy" id="457454"/>
    <lineage>
        <taxon>Bacteria</taxon>
        <taxon>Thermotogati</taxon>
        <taxon>Deinococcota</taxon>
        <taxon>Deinococci</taxon>
        <taxon>Deinococcales</taxon>
        <taxon>Deinococcaceae</taxon>
        <taxon>Deinococcus</taxon>
    </lineage>
</organism>
<dbReference type="PROSITE" id="PS51007">
    <property type="entry name" value="CYTC"/>
    <property type="match status" value="1"/>
</dbReference>
<evidence type="ECO:0000256" key="7">
    <source>
        <dbReference type="SAM" id="Phobius"/>
    </source>
</evidence>
<dbReference type="PANTHER" id="PTHR37823:SF4">
    <property type="entry name" value="MENAQUINOL-CYTOCHROME C REDUCTASE CYTOCHROME B_C SUBUNIT"/>
    <property type="match status" value="1"/>
</dbReference>
<dbReference type="Pfam" id="PF13442">
    <property type="entry name" value="Cytochrome_CBB3"/>
    <property type="match status" value="1"/>
</dbReference>
<keyword evidence="5 6" id="KW-0408">Iron</keyword>
<comment type="caution">
    <text evidence="9">The sequence shown here is derived from an EMBL/GenBank/DDBJ whole genome shotgun (WGS) entry which is preliminary data.</text>
</comment>
<sequence length="337" mass="35968">MIYLVLVLGTLLFVLLLLPTLAPARVTAQDTRRTELEEERDALLRSLRELEQAGAESGLLTREKVRLTAVLTELDHLPPAPPALARPAFPLAAGVLLGVALLAGVGVYTVFPKWRYAGLSANEAAQLQNASRLPALEARAERSGDVADYTALGDAAWDAKNYQLAAKAYAQVLLKDRANAKAMRRTGFFLLGDKKMAENGLIFIRESVNADPKAPEGQLLYGYALGLFGQYGEGLKVLKNYQALAPDSHEADDLIVEFQGRTGSAIDGGLVFAQNCAACHGSGGQGGTGPKLLGSAALRDEAALRQKILSGGVGMPAFPQLQGQQLDALVKYVQNFK</sequence>
<evidence type="ECO:0000256" key="2">
    <source>
        <dbReference type="ARBA" id="ARBA00022617"/>
    </source>
</evidence>
<dbReference type="EMBL" id="BAABRN010000023">
    <property type="protein sequence ID" value="GAA5502455.1"/>
    <property type="molecule type" value="Genomic_DNA"/>
</dbReference>
<evidence type="ECO:0000259" key="8">
    <source>
        <dbReference type="PROSITE" id="PS51007"/>
    </source>
</evidence>
<feature type="transmembrane region" description="Helical" evidence="7">
    <location>
        <begin position="88"/>
        <end position="111"/>
    </location>
</feature>
<name>A0ABP9VB11_9DEIO</name>
<keyword evidence="3 6" id="KW-0479">Metal-binding</keyword>
<protein>
    <recommendedName>
        <fullName evidence="8">Cytochrome c domain-containing protein</fullName>
    </recommendedName>
</protein>
<dbReference type="SUPFAM" id="SSF48452">
    <property type="entry name" value="TPR-like"/>
    <property type="match status" value="1"/>
</dbReference>
<keyword evidence="7" id="KW-0812">Transmembrane</keyword>
<evidence type="ECO:0000256" key="1">
    <source>
        <dbReference type="ARBA" id="ARBA00022448"/>
    </source>
</evidence>
<dbReference type="InterPro" id="IPR011990">
    <property type="entry name" value="TPR-like_helical_dom_sf"/>
</dbReference>
<dbReference type="PANTHER" id="PTHR37823">
    <property type="entry name" value="CYTOCHROME C-553-LIKE"/>
    <property type="match status" value="1"/>
</dbReference>
<feature type="domain" description="Cytochrome c" evidence="8">
    <location>
        <begin position="263"/>
        <end position="337"/>
    </location>
</feature>
<dbReference type="InterPro" id="IPR051811">
    <property type="entry name" value="Cytochrome_c550/c551-like"/>
</dbReference>
<dbReference type="Gene3D" id="1.25.40.10">
    <property type="entry name" value="Tetratricopeptide repeat domain"/>
    <property type="match status" value="1"/>
</dbReference>
<keyword evidence="10" id="KW-1185">Reference proteome</keyword>
<keyword evidence="7" id="KW-0472">Membrane</keyword>
<evidence type="ECO:0000256" key="5">
    <source>
        <dbReference type="ARBA" id="ARBA00023004"/>
    </source>
</evidence>
<evidence type="ECO:0000256" key="3">
    <source>
        <dbReference type="ARBA" id="ARBA00022723"/>
    </source>
</evidence>
<dbReference type="InterPro" id="IPR009056">
    <property type="entry name" value="Cyt_c-like_dom"/>
</dbReference>
<keyword evidence="2 6" id="KW-0349">Heme</keyword>
<accession>A0ABP9VB11</accession>
<dbReference type="Proteomes" id="UP001458946">
    <property type="component" value="Unassembled WGS sequence"/>
</dbReference>
<keyword evidence="7" id="KW-1133">Transmembrane helix</keyword>
<dbReference type="InterPro" id="IPR036909">
    <property type="entry name" value="Cyt_c-like_dom_sf"/>
</dbReference>
<dbReference type="SUPFAM" id="SSF46626">
    <property type="entry name" value="Cytochrome c"/>
    <property type="match status" value="1"/>
</dbReference>
<keyword evidence="4" id="KW-0249">Electron transport</keyword>
<evidence type="ECO:0000256" key="4">
    <source>
        <dbReference type="ARBA" id="ARBA00022982"/>
    </source>
</evidence>
<evidence type="ECO:0000313" key="9">
    <source>
        <dbReference type="EMBL" id="GAA5502455.1"/>
    </source>
</evidence>
<dbReference type="RefSeq" id="WP_353542421.1">
    <property type="nucleotide sequence ID" value="NZ_BAABRN010000023.1"/>
</dbReference>
<evidence type="ECO:0000313" key="10">
    <source>
        <dbReference type="Proteomes" id="UP001458946"/>
    </source>
</evidence>
<keyword evidence="1" id="KW-0813">Transport</keyword>
<reference evidence="9 10" key="1">
    <citation type="submission" date="2024-02" db="EMBL/GenBank/DDBJ databases">
        <title>Deinococcus xinjiangensis NBRC 107630.</title>
        <authorList>
            <person name="Ichikawa N."/>
            <person name="Katano-Makiyama Y."/>
            <person name="Hidaka K."/>
        </authorList>
    </citation>
    <scope>NUCLEOTIDE SEQUENCE [LARGE SCALE GENOMIC DNA]</scope>
    <source>
        <strain evidence="9 10">NBRC 107630</strain>
    </source>
</reference>